<sequence>MEADASVAVFGCGAVGLAVIQAAKIRGARRIFAVDTNPDKFSIATEFGATDCVNPLELDGPVAAHLVGLTQWGVDYTFDCTGNTEVMRAALECAHRGWGVSVVIGVAAAGHEIATRPFQLVTGRTWKGTAFGGFKSRDEVPELVDRVLAGDLPIDAYITHNFDGVDNTHAAIDALHGGDCLRAVVSY</sequence>
<keyword evidence="1" id="KW-0479">Metal-binding</keyword>
<evidence type="ECO:0000256" key="2">
    <source>
        <dbReference type="ARBA" id="ARBA00022833"/>
    </source>
</evidence>
<keyword evidence="2" id="KW-0862">Zinc</keyword>
<evidence type="ECO:0000256" key="3">
    <source>
        <dbReference type="ARBA" id="ARBA00023027"/>
    </source>
</evidence>
<dbReference type="Gene3D" id="3.40.50.720">
    <property type="entry name" value="NAD(P)-binding Rossmann-like Domain"/>
    <property type="match status" value="1"/>
</dbReference>
<reference evidence="5 6" key="1">
    <citation type="submission" date="2024-03" db="EMBL/GenBank/DDBJ databases">
        <title>Aureococcus anophagefferens CCMP1851 and Kratosvirus quantuckense: Draft genome of a second virus-susceptible host strain in the model system.</title>
        <authorList>
            <person name="Chase E."/>
            <person name="Truchon A.R."/>
            <person name="Schepens W."/>
            <person name="Wilhelm S.W."/>
        </authorList>
    </citation>
    <scope>NUCLEOTIDE SEQUENCE [LARGE SCALE GENOMIC DNA]</scope>
    <source>
        <strain evidence="5 6">CCMP1851</strain>
    </source>
</reference>
<dbReference type="EMBL" id="JBBJCI010000204">
    <property type="protein sequence ID" value="KAK7241223.1"/>
    <property type="molecule type" value="Genomic_DNA"/>
</dbReference>
<organism evidence="5 6">
    <name type="scientific">Aureococcus anophagefferens</name>
    <name type="common">Harmful bloom alga</name>
    <dbReference type="NCBI Taxonomy" id="44056"/>
    <lineage>
        <taxon>Eukaryota</taxon>
        <taxon>Sar</taxon>
        <taxon>Stramenopiles</taxon>
        <taxon>Ochrophyta</taxon>
        <taxon>Pelagophyceae</taxon>
        <taxon>Pelagomonadales</taxon>
        <taxon>Pelagomonadaceae</taxon>
        <taxon>Aureococcus</taxon>
    </lineage>
</organism>
<dbReference type="InterPro" id="IPR013149">
    <property type="entry name" value="ADH-like_C"/>
</dbReference>
<evidence type="ECO:0000256" key="1">
    <source>
        <dbReference type="ARBA" id="ARBA00022723"/>
    </source>
</evidence>
<evidence type="ECO:0000313" key="6">
    <source>
        <dbReference type="Proteomes" id="UP001363151"/>
    </source>
</evidence>
<gene>
    <name evidence="5" type="ORF">SO694_00051231</name>
</gene>
<dbReference type="SUPFAM" id="SSF51735">
    <property type="entry name" value="NAD(P)-binding Rossmann-fold domains"/>
    <property type="match status" value="1"/>
</dbReference>
<keyword evidence="6" id="KW-1185">Reference proteome</keyword>
<keyword evidence="3" id="KW-0520">NAD</keyword>
<dbReference type="Pfam" id="PF00107">
    <property type="entry name" value="ADH_zinc_N"/>
    <property type="match status" value="1"/>
</dbReference>
<name>A0ABR1FYA0_AURAN</name>
<feature type="domain" description="Alcohol dehydrogenase-like C-terminal" evidence="4">
    <location>
        <begin position="14"/>
        <end position="147"/>
    </location>
</feature>
<dbReference type="Gene3D" id="3.90.180.10">
    <property type="entry name" value="Medium-chain alcohol dehydrogenases, catalytic domain"/>
    <property type="match status" value="1"/>
</dbReference>
<accession>A0ABR1FYA0</accession>
<dbReference type="PANTHER" id="PTHR43880:SF12">
    <property type="entry name" value="ALCOHOL DEHYDROGENASE CLASS-3"/>
    <property type="match status" value="1"/>
</dbReference>
<protein>
    <submittedName>
        <fullName evidence="5">NAD-dependent alcohol dehydrogenase</fullName>
    </submittedName>
</protein>
<dbReference type="Proteomes" id="UP001363151">
    <property type="component" value="Unassembled WGS sequence"/>
</dbReference>
<dbReference type="InterPro" id="IPR036291">
    <property type="entry name" value="NAD(P)-bd_dom_sf"/>
</dbReference>
<evidence type="ECO:0000313" key="5">
    <source>
        <dbReference type="EMBL" id="KAK7241223.1"/>
    </source>
</evidence>
<proteinExistence type="predicted"/>
<comment type="caution">
    <text evidence="5">The sequence shown here is derived from an EMBL/GenBank/DDBJ whole genome shotgun (WGS) entry which is preliminary data.</text>
</comment>
<dbReference type="PANTHER" id="PTHR43880">
    <property type="entry name" value="ALCOHOL DEHYDROGENASE"/>
    <property type="match status" value="1"/>
</dbReference>
<evidence type="ECO:0000259" key="4">
    <source>
        <dbReference type="Pfam" id="PF00107"/>
    </source>
</evidence>